<protein>
    <submittedName>
        <fullName evidence="3">PQQ-like beta-propeller repeat protein</fullName>
    </submittedName>
</protein>
<name>A0A7D6GJR8_9EURY</name>
<accession>A0A7D6GJR8</accession>
<dbReference type="PANTHER" id="PTHR34512:SF30">
    <property type="entry name" value="OUTER MEMBRANE PROTEIN ASSEMBLY FACTOR BAMB"/>
    <property type="match status" value="1"/>
</dbReference>
<feature type="compositionally biased region" description="Acidic residues" evidence="1">
    <location>
        <begin position="423"/>
        <end position="435"/>
    </location>
</feature>
<dbReference type="GeneID" id="56144687"/>
<dbReference type="PANTHER" id="PTHR34512">
    <property type="entry name" value="CELL SURFACE PROTEIN"/>
    <property type="match status" value="1"/>
</dbReference>
<feature type="region of interest" description="Disordered" evidence="1">
    <location>
        <begin position="416"/>
        <end position="446"/>
    </location>
</feature>
<dbReference type="Gene3D" id="2.40.128.630">
    <property type="match status" value="1"/>
</dbReference>
<dbReference type="SMART" id="SM00564">
    <property type="entry name" value="PQQ"/>
    <property type="match status" value="6"/>
</dbReference>
<feature type="domain" description="Pyrrolo-quinoline quinone repeat" evidence="2">
    <location>
        <begin position="297"/>
        <end position="406"/>
    </location>
</feature>
<feature type="compositionally biased region" description="Basic and acidic residues" evidence="1">
    <location>
        <begin position="223"/>
        <end position="232"/>
    </location>
</feature>
<dbReference type="OrthoDB" id="145878at2157"/>
<reference evidence="3 4" key="1">
    <citation type="submission" date="2020-07" db="EMBL/GenBank/DDBJ databases">
        <title>Natrinema (YPL30) sp. nov. and Haloterrigena xxxxxx (YPL8) sp. nov., isolated from a salt mine.</title>
        <authorList>
            <person name="Cui H."/>
        </authorList>
    </citation>
    <scope>NUCLEOTIDE SEQUENCE [LARGE SCALE GENOMIC DNA]</scope>
    <source>
        <strain evidence="3 4">YPL13</strain>
    </source>
</reference>
<dbReference type="InterPro" id="IPR018391">
    <property type="entry name" value="PQQ_b-propeller_rpt"/>
</dbReference>
<dbReference type="Pfam" id="PF13360">
    <property type="entry name" value="PQQ_2"/>
    <property type="match status" value="2"/>
</dbReference>
<proteinExistence type="predicted"/>
<dbReference type="InterPro" id="IPR011047">
    <property type="entry name" value="Quinoprotein_ADH-like_sf"/>
</dbReference>
<evidence type="ECO:0000313" key="4">
    <source>
        <dbReference type="Proteomes" id="UP000510869"/>
    </source>
</evidence>
<gene>
    <name evidence="3" type="ORF">HYG81_15740</name>
</gene>
<dbReference type="AlphaFoldDB" id="A0A7D6GJR8"/>
<feature type="region of interest" description="Disordered" evidence="1">
    <location>
        <begin position="223"/>
        <end position="242"/>
    </location>
</feature>
<sequence>MTDHSHAVDGRFETAHSRRRILQAVGTATVATAGIAGCLGQRGTDEIPLVNTGLEQTVPDGVAQFRHSLERWGYYPDATVPDEVEREWRLDRLNTGSHGAAKASAVPLPDGGLVFPGDTGYLVALDADGTERWRIGTDTDSRGIHGTPAIADGRAYVGAYDGVLYAVDLETGDIEWRQDLGDAIGSSPLYHDGTIVIAVEYYDPEGSTFVVDAADGSVVWEDPEGRPTDHPHSTPAIDPESGHLVCGSNDGNLYGWRYPDLEFAWSFETEDRTDNDSEIKGPIATYDGGAYFGSWDHNVYRVNLEDGTEDWSFKTGDLVMSGPALDPELDTVFIGSHDGNLYALDAQSGERHWSFETDLAITGCPTVCNQRVLVGSKDTTLYALEKRTGELIWEVDNDGVVTSTPRVIDGAIYYAERAPNPPEDGEDQSDEDIDTDGGGYKLVAAE</sequence>
<feature type="domain" description="Pyrrolo-quinoline quinone repeat" evidence="2">
    <location>
        <begin position="120"/>
        <end position="266"/>
    </location>
</feature>
<dbReference type="InterPro" id="IPR015943">
    <property type="entry name" value="WD40/YVTN_repeat-like_dom_sf"/>
</dbReference>
<keyword evidence="4" id="KW-1185">Reference proteome</keyword>
<dbReference type="Proteomes" id="UP000510869">
    <property type="component" value="Chromosome"/>
</dbReference>
<evidence type="ECO:0000256" key="1">
    <source>
        <dbReference type="SAM" id="MobiDB-lite"/>
    </source>
</evidence>
<dbReference type="EMBL" id="CP059154">
    <property type="protein sequence ID" value="QLK25519.1"/>
    <property type="molecule type" value="Genomic_DNA"/>
</dbReference>
<organism evidence="3 4">
    <name type="scientific">Natrinema zhouii</name>
    <dbReference type="NCBI Taxonomy" id="1710539"/>
    <lineage>
        <taxon>Archaea</taxon>
        <taxon>Methanobacteriati</taxon>
        <taxon>Methanobacteriota</taxon>
        <taxon>Stenosarchaea group</taxon>
        <taxon>Halobacteria</taxon>
        <taxon>Halobacteriales</taxon>
        <taxon>Natrialbaceae</taxon>
        <taxon>Natrinema</taxon>
    </lineage>
</organism>
<dbReference type="SUPFAM" id="SSF50998">
    <property type="entry name" value="Quinoprotein alcohol dehydrogenase-like"/>
    <property type="match status" value="2"/>
</dbReference>
<dbReference type="KEGG" id="nay:HYG81_15740"/>
<dbReference type="Gene3D" id="2.40.10.480">
    <property type="match status" value="1"/>
</dbReference>
<dbReference type="InterPro" id="IPR002372">
    <property type="entry name" value="PQQ_rpt_dom"/>
</dbReference>
<evidence type="ECO:0000259" key="2">
    <source>
        <dbReference type="Pfam" id="PF13360"/>
    </source>
</evidence>
<dbReference type="Gene3D" id="2.130.10.10">
    <property type="entry name" value="YVTN repeat-like/Quinoprotein amine dehydrogenase"/>
    <property type="match status" value="1"/>
</dbReference>
<dbReference type="RefSeq" id="WP_180840708.1">
    <property type="nucleotide sequence ID" value="NZ_CP059154.1"/>
</dbReference>
<evidence type="ECO:0000313" key="3">
    <source>
        <dbReference type="EMBL" id="QLK25519.1"/>
    </source>
</evidence>